<dbReference type="EMBL" id="JAAHCF010000275">
    <property type="protein sequence ID" value="KAK8145617.1"/>
    <property type="molecule type" value="Genomic_DNA"/>
</dbReference>
<dbReference type="AlphaFoldDB" id="A0AAW0RTU1"/>
<protein>
    <recommendedName>
        <fullName evidence="2">HNH nuclease domain-containing protein</fullName>
    </recommendedName>
</protein>
<name>A0AAW0RTU1_9HYPO</name>
<proteinExistence type="predicted"/>
<evidence type="ECO:0000313" key="3">
    <source>
        <dbReference type="EMBL" id="KAK8145617.1"/>
    </source>
</evidence>
<dbReference type="Pfam" id="PF13391">
    <property type="entry name" value="HNH_2"/>
    <property type="match status" value="1"/>
</dbReference>
<organism evidence="3 4">
    <name type="scientific">Beauveria asiatica</name>
    <dbReference type="NCBI Taxonomy" id="1069075"/>
    <lineage>
        <taxon>Eukaryota</taxon>
        <taxon>Fungi</taxon>
        <taxon>Dikarya</taxon>
        <taxon>Ascomycota</taxon>
        <taxon>Pezizomycotina</taxon>
        <taxon>Sordariomycetes</taxon>
        <taxon>Hypocreomycetidae</taxon>
        <taxon>Hypocreales</taxon>
        <taxon>Cordycipitaceae</taxon>
        <taxon>Beauveria</taxon>
    </lineage>
</organism>
<feature type="domain" description="HNH nuclease" evidence="2">
    <location>
        <begin position="181"/>
        <end position="248"/>
    </location>
</feature>
<comment type="caution">
    <text evidence="3">The sequence shown here is derived from an EMBL/GenBank/DDBJ whole genome shotgun (WGS) entry which is preliminary data.</text>
</comment>
<feature type="compositionally biased region" description="Polar residues" evidence="1">
    <location>
        <begin position="337"/>
        <end position="348"/>
    </location>
</feature>
<evidence type="ECO:0000313" key="4">
    <source>
        <dbReference type="Proteomes" id="UP001397290"/>
    </source>
</evidence>
<dbReference type="InterPro" id="IPR003615">
    <property type="entry name" value="HNH_nuc"/>
</dbReference>
<evidence type="ECO:0000259" key="2">
    <source>
        <dbReference type="Pfam" id="PF13391"/>
    </source>
</evidence>
<feature type="region of interest" description="Disordered" evidence="1">
    <location>
        <begin position="337"/>
        <end position="360"/>
    </location>
</feature>
<reference evidence="3 4" key="1">
    <citation type="submission" date="2020-02" db="EMBL/GenBank/DDBJ databases">
        <title>Comparative genomics of the hypocrealean fungal genus Beauvera.</title>
        <authorList>
            <person name="Showalter D.N."/>
            <person name="Bushley K.E."/>
            <person name="Rehner S.A."/>
        </authorList>
    </citation>
    <scope>NUCLEOTIDE SEQUENCE [LARGE SCALE GENOMIC DNA]</scope>
    <source>
        <strain evidence="3 4">ARSEF4384</strain>
    </source>
</reference>
<dbReference type="Proteomes" id="UP001397290">
    <property type="component" value="Unassembled WGS sequence"/>
</dbReference>
<evidence type="ECO:0000256" key="1">
    <source>
        <dbReference type="SAM" id="MobiDB-lite"/>
    </source>
</evidence>
<keyword evidence="4" id="KW-1185">Reference proteome</keyword>
<gene>
    <name evidence="3" type="ORF">G3M48_004206</name>
</gene>
<feature type="region of interest" description="Disordered" evidence="1">
    <location>
        <begin position="1"/>
        <end position="27"/>
    </location>
</feature>
<sequence length="418" mass="46360">MATPFDLRARLPSPKHPDGGLLSSKGVTSDFQRTPVTLRHPGYPDQHNILLVFPALDLHKQDSDNDGRIDFGLHHETARVACAIVANCRWDGFLSEDKASGARPVMIGPDDLLLGRSYYFHIPNSDSDSDSDTTPDGPYPIVPSFAHFQFPHQNLPPTWKASSLTLPASQSNAVLARDVSCRVTASKLGTEIAHLIPRSEDTWFTTNQMSQYSSRPDAFIANSTDDVRNAMLLSSNIHSTFDQRRFVLVPKRGSWAIHVLSGLPGDELAAVYHNVQPQQLSGLAIEYLFARFAWTVLAQGAFLRTGVRRRLIIVPREDGVPRVSDVSGQECRTMFAPNSLSGSKSRSQSPKKRVRDDTAGGDVVEDYDDLMYGDDSVWDTRGRSRKRQFYASNSISSSAASTLEHWRDVSTDCEGQVW</sequence>
<accession>A0AAW0RTU1</accession>